<evidence type="ECO:0000313" key="2">
    <source>
        <dbReference type="EMBL" id="KRM64163.1"/>
    </source>
</evidence>
<dbReference type="OrthoDB" id="9806505at2"/>
<dbReference type="RefSeq" id="WP_056976780.1">
    <property type="nucleotide sequence ID" value="NZ_AYYP01000040.1"/>
</dbReference>
<reference evidence="2 3" key="1">
    <citation type="journal article" date="2015" name="Genome Announc.">
        <title>Expanding the biotechnology potential of lactobacilli through comparative genomics of 213 strains and associated genera.</title>
        <authorList>
            <person name="Sun Z."/>
            <person name="Harris H.M."/>
            <person name="McCann A."/>
            <person name="Guo C."/>
            <person name="Argimon S."/>
            <person name="Zhang W."/>
            <person name="Yang X."/>
            <person name="Jeffery I.B."/>
            <person name="Cooney J.C."/>
            <person name="Kagawa T.F."/>
            <person name="Liu W."/>
            <person name="Song Y."/>
            <person name="Salvetti E."/>
            <person name="Wrobel A."/>
            <person name="Rasinkangas P."/>
            <person name="Parkhill J."/>
            <person name="Rea M.C."/>
            <person name="O'Sullivan O."/>
            <person name="Ritari J."/>
            <person name="Douillard F.P."/>
            <person name="Paul Ross R."/>
            <person name="Yang R."/>
            <person name="Briner A.E."/>
            <person name="Felis G.E."/>
            <person name="de Vos W.M."/>
            <person name="Barrangou R."/>
            <person name="Klaenhammer T.R."/>
            <person name="Caufield P.W."/>
            <person name="Cui Y."/>
            <person name="Zhang H."/>
            <person name="O'Toole P.W."/>
        </authorList>
    </citation>
    <scope>NUCLEOTIDE SEQUENCE [LARGE SCALE GENOMIC DNA]</scope>
    <source>
        <strain evidence="2 3">DSM 20509</strain>
    </source>
</reference>
<name>A0A0R2AL63_9LACO</name>
<evidence type="ECO:0000259" key="1">
    <source>
        <dbReference type="Pfam" id="PF12682"/>
    </source>
</evidence>
<dbReference type="PANTHER" id="PTHR39201">
    <property type="entry name" value="EXPORTED PROTEIN-RELATED"/>
    <property type="match status" value="1"/>
</dbReference>
<dbReference type="SUPFAM" id="SSF52218">
    <property type="entry name" value="Flavoproteins"/>
    <property type="match status" value="1"/>
</dbReference>
<dbReference type="InterPro" id="IPR008254">
    <property type="entry name" value="Flavodoxin/NO_synth"/>
</dbReference>
<dbReference type="PANTHER" id="PTHR39201:SF1">
    <property type="entry name" value="FLAVODOXIN-LIKE DOMAIN-CONTAINING PROTEIN"/>
    <property type="match status" value="1"/>
</dbReference>
<dbReference type="AlphaFoldDB" id="A0A0R2AL63"/>
<keyword evidence="3" id="KW-1185">Reference proteome</keyword>
<protein>
    <recommendedName>
        <fullName evidence="1">Flavodoxin-like domain-containing protein</fullName>
    </recommendedName>
</protein>
<accession>A0A0R2AL63</accession>
<dbReference type="EMBL" id="AYYP01000040">
    <property type="protein sequence ID" value="KRM64163.1"/>
    <property type="molecule type" value="Genomic_DNA"/>
</dbReference>
<comment type="caution">
    <text evidence="2">The sequence shown here is derived from an EMBL/GenBank/DDBJ whole genome shotgun (WGS) entry which is preliminary data.</text>
</comment>
<sequence length="142" mass="16661">MSKSSKTLIVYFSFDDGANREVERLRREIEADIIKLEPVKPYPSEYTKRLAMIEWEFQQGKLPQIKTALPNLQKYREIYLGYPPVFGNRLPSIIHSFFSSFDLRGKTIIPFSEIVEEPLRATLCEMNELAQKYEVKLVNREV</sequence>
<dbReference type="GO" id="GO:0016651">
    <property type="term" value="F:oxidoreductase activity, acting on NAD(P)H"/>
    <property type="evidence" value="ECO:0007669"/>
    <property type="project" value="UniProtKB-ARBA"/>
</dbReference>
<feature type="domain" description="Flavodoxin-like" evidence="1">
    <location>
        <begin position="6"/>
        <end position="113"/>
    </location>
</feature>
<evidence type="ECO:0000313" key="3">
    <source>
        <dbReference type="Proteomes" id="UP000051008"/>
    </source>
</evidence>
<proteinExistence type="predicted"/>
<dbReference type="Pfam" id="PF12682">
    <property type="entry name" value="Flavodoxin_4"/>
    <property type="match status" value="1"/>
</dbReference>
<dbReference type="InterPro" id="IPR029039">
    <property type="entry name" value="Flavoprotein-like_sf"/>
</dbReference>
<gene>
    <name evidence="2" type="ORF">FC14_GL000008</name>
</gene>
<dbReference type="Gene3D" id="3.40.50.360">
    <property type="match status" value="1"/>
</dbReference>
<dbReference type="Proteomes" id="UP000051008">
    <property type="component" value="Unassembled WGS sequence"/>
</dbReference>
<dbReference type="PATRIC" id="fig|1423718.3.peg.8"/>
<organism evidence="2 3">
    <name type="scientific">Ligilactobacillus agilis DSM 20509</name>
    <dbReference type="NCBI Taxonomy" id="1423718"/>
    <lineage>
        <taxon>Bacteria</taxon>
        <taxon>Bacillati</taxon>
        <taxon>Bacillota</taxon>
        <taxon>Bacilli</taxon>
        <taxon>Lactobacillales</taxon>
        <taxon>Lactobacillaceae</taxon>
        <taxon>Ligilactobacillus</taxon>
    </lineage>
</organism>
<dbReference type="GO" id="GO:0010181">
    <property type="term" value="F:FMN binding"/>
    <property type="evidence" value="ECO:0007669"/>
    <property type="project" value="InterPro"/>
</dbReference>